<feature type="compositionally biased region" description="Basic and acidic residues" evidence="1">
    <location>
        <begin position="69"/>
        <end position="84"/>
    </location>
</feature>
<gene>
    <name evidence="2" type="ORF">K452DRAFT_74433</name>
</gene>
<feature type="compositionally biased region" description="Acidic residues" evidence="1">
    <location>
        <begin position="43"/>
        <end position="53"/>
    </location>
</feature>
<feature type="compositionally biased region" description="Low complexity" evidence="1">
    <location>
        <begin position="89"/>
        <end position="99"/>
    </location>
</feature>
<keyword evidence="3" id="KW-1185">Reference proteome</keyword>
<feature type="compositionally biased region" description="Acidic residues" evidence="1">
    <location>
        <begin position="312"/>
        <end position="323"/>
    </location>
</feature>
<feature type="region of interest" description="Disordered" evidence="1">
    <location>
        <begin position="1"/>
        <end position="99"/>
    </location>
</feature>
<feature type="compositionally biased region" description="Basic and acidic residues" evidence="1">
    <location>
        <begin position="336"/>
        <end position="363"/>
    </location>
</feature>
<evidence type="ECO:0000313" key="2">
    <source>
        <dbReference type="EMBL" id="KAF2139264.1"/>
    </source>
</evidence>
<dbReference type="RefSeq" id="XP_033394977.1">
    <property type="nucleotide sequence ID" value="XM_033547085.1"/>
</dbReference>
<feature type="compositionally biased region" description="Acidic residues" evidence="1">
    <location>
        <begin position="364"/>
        <end position="380"/>
    </location>
</feature>
<dbReference type="AlphaFoldDB" id="A0A6A6B7S6"/>
<feature type="region of interest" description="Disordered" evidence="1">
    <location>
        <begin position="308"/>
        <end position="380"/>
    </location>
</feature>
<organism evidence="2 3">
    <name type="scientific">Aplosporella prunicola CBS 121167</name>
    <dbReference type="NCBI Taxonomy" id="1176127"/>
    <lineage>
        <taxon>Eukaryota</taxon>
        <taxon>Fungi</taxon>
        <taxon>Dikarya</taxon>
        <taxon>Ascomycota</taxon>
        <taxon>Pezizomycotina</taxon>
        <taxon>Dothideomycetes</taxon>
        <taxon>Dothideomycetes incertae sedis</taxon>
        <taxon>Botryosphaeriales</taxon>
        <taxon>Aplosporellaceae</taxon>
        <taxon>Aplosporella</taxon>
    </lineage>
</organism>
<sequence length="380" mass="43049">MPPRKSHHQSQPRRKYLARRAKERVRGYAHAGASLSRRNDPLHDDDDDDDDDNSTAPEVADNETPDAEPIPHDEGIGKAPERLDMPGLESAPPEQPAAPSRAAVLLPMQHALQTLTQRLDTLHAQIGAAPTPLAAHAYLPSIYATLQRLDIWHVASMHVFAREGYDSEVLVRQREEWRRQVLLMLGMLRQWAVAQGLLMQSGERVVFEEERKEVQEEGEWLEGFCRWVRKVCDFGEEEWERLVGTDELLDQVDKVFGDEHEDEGYENAEGVEEGEVIKVKDGIKEKEGVKEAEGVEEVVVSEEVGVGGEVGVGEEEGYDEGLEWDPQLYSEEEEVIDNKREDDEKQGVQNEVEKEKLIAAKEEEVSDFELDLEPNESEED</sequence>
<dbReference type="GeneID" id="54304592"/>
<reference evidence="2" key="1">
    <citation type="journal article" date="2020" name="Stud. Mycol.">
        <title>101 Dothideomycetes genomes: a test case for predicting lifestyles and emergence of pathogens.</title>
        <authorList>
            <person name="Haridas S."/>
            <person name="Albert R."/>
            <person name="Binder M."/>
            <person name="Bloem J."/>
            <person name="Labutti K."/>
            <person name="Salamov A."/>
            <person name="Andreopoulos B."/>
            <person name="Baker S."/>
            <person name="Barry K."/>
            <person name="Bills G."/>
            <person name="Bluhm B."/>
            <person name="Cannon C."/>
            <person name="Castanera R."/>
            <person name="Culley D."/>
            <person name="Daum C."/>
            <person name="Ezra D."/>
            <person name="Gonzalez J."/>
            <person name="Henrissat B."/>
            <person name="Kuo A."/>
            <person name="Liang C."/>
            <person name="Lipzen A."/>
            <person name="Lutzoni F."/>
            <person name="Magnuson J."/>
            <person name="Mondo S."/>
            <person name="Nolan M."/>
            <person name="Ohm R."/>
            <person name="Pangilinan J."/>
            <person name="Park H.-J."/>
            <person name="Ramirez L."/>
            <person name="Alfaro M."/>
            <person name="Sun H."/>
            <person name="Tritt A."/>
            <person name="Yoshinaga Y."/>
            <person name="Zwiers L.-H."/>
            <person name="Turgeon B."/>
            <person name="Goodwin S."/>
            <person name="Spatafora J."/>
            <person name="Crous P."/>
            <person name="Grigoriev I."/>
        </authorList>
    </citation>
    <scope>NUCLEOTIDE SEQUENCE</scope>
    <source>
        <strain evidence="2">CBS 121167</strain>
    </source>
</reference>
<evidence type="ECO:0000313" key="3">
    <source>
        <dbReference type="Proteomes" id="UP000799438"/>
    </source>
</evidence>
<evidence type="ECO:0000256" key="1">
    <source>
        <dbReference type="SAM" id="MobiDB-lite"/>
    </source>
</evidence>
<dbReference type="Proteomes" id="UP000799438">
    <property type="component" value="Unassembled WGS sequence"/>
</dbReference>
<proteinExistence type="predicted"/>
<protein>
    <submittedName>
        <fullName evidence="2">Uncharacterized protein</fullName>
    </submittedName>
</protein>
<accession>A0A6A6B7S6</accession>
<dbReference type="EMBL" id="ML995493">
    <property type="protein sequence ID" value="KAF2139264.1"/>
    <property type="molecule type" value="Genomic_DNA"/>
</dbReference>
<feature type="compositionally biased region" description="Basic residues" evidence="1">
    <location>
        <begin position="1"/>
        <end position="23"/>
    </location>
</feature>
<name>A0A6A6B7S6_9PEZI</name>